<keyword evidence="2" id="KW-0282">Flagellum</keyword>
<reference evidence="2 3" key="1">
    <citation type="submission" date="2020-08" db="EMBL/GenBank/DDBJ databases">
        <title>Genomic Encyclopedia of Type Strains, Phase IV (KMG-IV): sequencing the most valuable type-strain genomes for metagenomic binning, comparative biology and taxonomic classification.</title>
        <authorList>
            <person name="Goeker M."/>
        </authorList>
    </citation>
    <scope>NUCLEOTIDE SEQUENCE [LARGE SCALE GENOMIC DNA]</scope>
    <source>
        <strain evidence="2 3">DSM 12251</strain>
    </source>
</reference>
<keyword evidence="1" id="KW-0812">Transmembrane</keyword>
<name>A0A7W7YJQ4_9BACT</name>
<organism evidence="2 3">
    <name type="scientific">Prosthecobacter dejongeii</name>
    <dbReference type="NCBI Taxonomy" id="48465"/>
    <lineage>
        <taxon>Bacteria</taxon>
        <taxon>Pseudomonadati</taxon>
        <taxon>Verrucomicrobiota</taxon>
        <taxon>Verrucomicrobiia</taxon>
        <taxon>Verrucomicrobiales</taxon>
        <taxon>Verrucomicrobiaceae</taxon>
        <taxon>Prosthecobacter</taxon>
    </lineage>
</organism>
<accession>A0A7W7YJQ4</accession>
<evidence type="ECO:0000313" key="3">
    <source>
        <dbReference type="Proteomes" id="UP000534294"/>
    </source>
</evidence>
<keyword evidence="2" id="KW-0966">Cell projection</keyword>
<keyword evidence="1" id="KW-1133">Transmembrane helix</keyword>
<keyword evidence="3" id="KW-1185">Reference proteome</keyword>
<protein>
    <submittedName>
        <fullName evidence="2">Flagellar basal body-associated protein FliL</fullName>
    </submittedName>
</protein>
<gene>
    <name evidence="2" type="ORF">HNQ64_001712</name>
</gene>
<proteinExistence type="predicted"/>
<comment type="caution">
    <text evidence="2">The sequence shown here is derived from an EMBL/GenBank/DDBJ whole genome shotgun (WGS) entry which is preliminary data.</text>
</comment>
<dbReference type="AlphaFoldDB" id="A0A7W7YJQ4"/>
<dbReference type="EMBL" id="JACHIF010000003">
    <property type="protein sequence ID" value="MBB5037463.1"/>
    <property type="molecule type" value="Genomic_DNA"/>
</dbReference>
<dbReference type="Proteomes" id="UP000534294">
    <property type="component" value="Unassembled WGS sequence"/>
</dbReference>
<evidence type="ECO:0000313" key="2">
    <source>
        <dbReference type="EMBL" id="MBB5037463.1"/>
    </source>
</evidence>
<feature type="transmembrane region" description="Helical" evidence="1">
    <location>
        <begin position="12"/>
        <end position="38"/>
    </location>
</feature>
<keyword evidence="1" id="KW-0472">Membrane</keyword>
<dbReference type="RefSeq" id="WP_184207401.1">
    <property type="nucleotide sequence ID" value="NZ_JACHIF010000003.1"/>
</dbReference>
<keyword evidence="2" id="KW-0969">Cilium</keyword>
<evidence type="ECO:0000256" key="1">
    <source>
        <dbReference type="SAM" id="Phobius"/>
    </source>
</evidence>
<sequence length="64" mass="7185">MLRGNSPPPRRITWGKILITLVVVVAVGAAVLIVSVAVSHDRFKEERLKEVPALYRDDFKLMDP</sequence>